<dbReference type="PANTHER" id="PTHR45947:SF3">
    <property type="entry name" value="SULFOQUINOVOSYL TRANSFERASE SQD2"/>
    <property type="match status" value="1"/>
</dbReference>
<dbReference type="CDD" id="cd03801">
    <property type="entry name" value="GT4_PimA-like"/>
    <property type="match status" value="1"/>
</dbReference>
<organism evidence="1 2">
    <name type="scientific">Hymenobacter jeollabukensis</name>
    <dbReference type="NCBI Taxonomy" id="2025313"/>
    <lineage>
        <taxon>Bacteria</taxon>
        <taxon>Pseudomonadati</taxon>
        <taxon>Bacteroidota</taxon>
        <taxon>Cytophagia</taxon>
        <taxon>Cytophagales</taxon>
        <taxon>Hymenobacteraceae</taxon>
        <taxon>Hymenobacter</taxon>
    </lineage>
</organism>
<dbReference type="SUPFAM" id="SSF53756">
    <property type="entry name" value="UDP-Glycosyltransferase/glycogen phosphorylase"/>
    <property type="match status" value="1"/>
</dbReference>
<proteinExistence type="predicted"/>
<dbReference type="Proteomes" id="UP000305517">
    <property type="component" value="Unassembled WGS sequence"/>
</dbReference>
<dbReference type="Pfam" id="PF13692">
    <property type="entry name" value="Glyco_trans_1_4"/>
    <property type="match status" value="1"/>
</dbReference>
<sequence length="402" mass="45577">MRILWLAPFPHPHRSTTHPAPWLTSLARALGTQPDVELTILNWDEQQTASVEEFEHQGLRFIFVRAPRNRADILTLYTQRIARTAAYLRRHAQRYDLIHVHGSELQYQAAVAGLEVPVLLSVQGLVSECLKLLPEWLTMRRALWTLASYYERQHLPRIHDFSCRTHWDKACITRLSPGARIHHNWEMLRPEFFRAERPARNPATPQILFMGGTQRMKGFREALQAFDLVRQQRPARLVLVGDSHAEEVAQYIRQAGLRHVDPVDVECRGYQSTAELLKLFGQSCCLLHPSYIDNSPNSVCEAQVAGLPVVASDVGGVSSLIEHEHTGLLSDLNPEHLATQVLRLLQEPGLAERLAAEAQVVARRRHDPATILERTLAIYRAVQQAHADPLADQTTPRPLAYA</sequence>
<comment type="caution">
    <text evidence="1">The sequence shown here is derived from an EMBL/GenBank/DDBJ whole genome shotgun (WGS) entry which is preliminary data.</text>
</comment>
<dbReference type="InterPro" id="IPR050194">
    <property type="entry name" value="Glycosyltransferase_grp1"/>
</dbReference>
<keyword evidence="1" id="KW-0808">Transferase</keyword>
<reference evidence="1 2" key="1">
    <citation type="submission" date="2019-05" db="EMBL/GenBank/DDBJ databases">
        <title>Hymenobacter edaphi sp. nov., isolated from abandoned arsenic-contaminated farmland soil.</title>
        <authorList>
            <person name="Nie L."/>
        </authorList>
    </citation>
    <scope>NUCLEOTIDE SEQUENCE [LARGE SCALE GENOMIC DNA]</scope>
    <source>
        <strain evidence="1 2">1-3-3-8</strain>
    </source>
</reference>
<keyword evidence="2" id="KW-1185">Reference proteome</keyword>
<dbReference type="PANTHER" id="PTHR45947">
    <property type="entry name" value="SULFOQUINOVOSYL TRANSFERASE SQD2"/>
    <property type="match status" value="1"/>
</dbReference>
<dbReference type="AlphaFoldDB" id="A0A5R8WX48"/>
<accession>A0A5R8WX48</accession>
<evidence type="ECO:0000313" key="1">
    <source>
        <dbReference type="EMBL" id="TLM97101.1"/>
    </source>
</evidence>
<gene>
    <name evidence="1" type="ORF">FDY95_03670</name>
</gene>
<protein>
    <submittedName>
        <fullName evidence="1">Glycosyltransferase</fullName>
    </submittedName>
</protein>
<dbReference type="Gene3D" id="3.40.50.2000">
    <property type="entry name" value="Glycogen Phosphorylase B"/>
    <property type="match status" value="2"/>
</dbReference>
<dbReference type="OrthoDB" id="1522162at2"/>
<dbReference type="GO" id="GO:0016757">
    <property type="term" value="F:glycosyltransferase activity"/>
    <property type="evidence" value="ECO:0007669"/>
    <property type="project" value="TreeGrafter"/>
</dbReference>
<dbReference type="RefSeq" id="WP_138075343.1">
    <property type="nucleotide sequence ID" value="NZ_VAJM01000001.1"/>
</dbReference>
<dbReference type="EMBL" id="VAJM01000001">
    <property type="protein sequence ID" value="TLM97101.1"/>
    <property type="molecule type" value="Genomic_DNA"/>
</dbReference>
<evidence type="ECO:0000313" key="2">
    <source>
        <dbReference type="Proteomes" id="UP000305517"/>
    </source>
</evidence>
<name>A0A5R8WX48_9BACT</name>